<evidence type="ECO:0000256" key="2">
    <source>
        <dbReference type="SAM" id="Phobius"/>
    </source>
</evidence>
<dbReference type="STRING" id="1399860.A0A2C5Y499"/>
<gene>
    <name evidence="3" type="ORF">CDD81_7310</name>
</gene>
<dbReference type="Proteomes" id="UP000226192">
    <property type="component" value="Unassembled WGS sequence"/>
</dbReference>
<comment type="caution">
    <text evidence="3">The sequence shown here is derived from an EMBL/GenBank/DDBJ whole genome shotgun (WGS) entry which is preliminary data.</text>
</comment>
<accession>A0A2C5Y499</accession>
<feature type="compositionally biased region" description="Basic and acidic residues" evidence="1">
    <location>
        <begin position="186"/>
        <end position="195"/>
    </location>
</feature>
<reference evidence="3 4" key="1">
    <citation type="submission" date="2017-06" db="EMBL/GenBank/DDBJ databases">
        <title>Ant-infecting Ophiocordyceps genomes reveal a high diversity of potential behavioral manipulation genes and a possible major role for enterotoxins.</title>
        <authorList>
            <person name="De Bekker C."/>
            <person name="Evans H.C."/>
            <person name="Brachmann A."/>
            <person name="Hughes D.P."/>
        </authorList>
    </citation>
    <scope>NUCLEOTIDE SEQUENCE [LARGE SCALE GENOMIC DNA]</scope>
    <source>
        <strain evidence="3 4">Map64</strain>
    </source>
</reference>
<protein>
    <submittedName>
        <fullName evidence="3">Uncharacterized protein</fullName>
    </submittedName>
</protein>
<keyword evidence="2" id="KW-0812">Transmembrane</keyword>
<feature type="region of interest" description="Disordered" evidence="1">
    <location>
        <begin position="125"/>
        <end position="213"/>
    </location>
</feature>
<feature type="region of interest" description="Disordered" evidence="1">
    <location>
        <begin position="78"/>
        <end position="103"/>
    </location>
</feature>
<feature type="transmembrane region" description="Helical" evidence="2">
    <location>
        <begin position="6"/>
        <end position="26"/>
    </location>
</feature>
<keyword evidence="4" id="KW-1185">Reference proteome</keyword>
<dbReference type="EMBL" id="NJET01000077">
    <property type="protein sequence ID" value="PHH62250.1"/>
    <property type="molecule type" value="Genomic_DNA"/>
</dbReference>
<evidence type="ECO:0000313" key="3">
    <source>
        <dbReference type="EMBL" id="PHH62250.1"/>
    </source>
</evidence>
<feature type="compositionally biased region" description="Basic and acidic residues" evidence="1">
    <location>
        <begin position="125"/>
        <end position="142"/>
    </location>
</feature>
<dbReference type="AlphaFoldDB" id="A0A2C5Y499"/>
<keyword evidence="2" id="KW-0472">Membrane</keyword>
<organism evidence="3 4">
    <name type="scientific">Ophiocordyceps australis</name>
    <dbReference type="NCBI Taxonomy" id="1399860"/>
    <lineage>
        <taxon>Eukaryota</taxon>
        <taxon>Fungi</taxon>
        <taxon>Dikarya</taxon>
        <taxon>Ascomycota</taxon>
        <taxon>Pezizomycotina</taxon>
        <taxon>Sordariomycetes</taxon>
        <taxon>Hypocreomycetidae</taxon>
        <taxon>Hypocreales</taxon>
        <taxon>Ophiocordycipitaceae</taxon>
        <taxon>Ophiocordyceps</taxon>
    </lineage>
</organism>
<feature type="compositionally biased region" description="Basic and acidic residues" evidence="1">
    <location>
        <begin position="151"/>
        <end position="161"/>
    </location>
</feature>
<sequence>MVSTAGGIIIAIVVLLGVAAGGWLVFAQLRARRLGLPPPSLSSYLPWRHTDNTYGPPRPAPGGITGWVNDQMRKLKSRGNRSTAPQGYEATTLHAQGGRRGFGPLDPDEAWDARVGAEADGYGLYDEHEAGGARGRSTEYRGGEYTMNMPPHDDADVERGRARSKGQNPFDDDAASSLRGVSPRPLEGRRGRRDGSGSGSPTGRRSVFREEVV</sequence>
<evidence type="ECO:0000313" key="4">
    <source>
        <dbReference type="Proteomes" id="UP000226192"/>
    </source>
</evidence>
<evidence type="ECO:0000256" key="1">
    <source>
        <dbReference type="SAM" id="MobiDB-lite"/>
    </source>
</evidence>
<dbReference type="OrthoDB" id="5414285at2759"/>
<keyword evidence="2" id="KW-1133">Transmembrane helix</keyword>
<proteinExistence type="predicted"/>
<name>A0A2C5Y499_9HYPO</name>